<dbReference type="InterPro" id="IPR050090">
    <property type="entry name" value="Tyrosine_recombinase_XerCD"/>
</dbReference>
<feature type="domain" description="Core-binding (CB)" evidence="10">
    <location>
        <begin position="76"/>
        <end position="156"/>
    </location>
</feature>
<evidence type="ECO:0000256" key="6">
    <source>
        <dbReference type="ARBA" id="ARBA00023172"/>
    </source>
</evidence>
<dbReference type="InterPro" id="IPR044068">
    <property type="entry name" value="CB"/>
</dbReference>
<evidence type="ECO:0000313" key="11">
    <source>
        <dbReference type="EMBL" id="DAD74964.1"/>
    </source>
</evidence>
<evidence type="ECO:0000256" key="1">
    <source>
        <dbReference type="ARBA" id="ARBA00008857"/>
    </source>
</evidence>
<dbReference type="GO" id="GO:0006310">
    <property type="term" value="P:DNA recombination"/>
    <property type="evidence" value="ECO:0007669"/>
    <property type="project" value="UniProtKB-KW"/>
</dbReference>
<evidence type="ECO:0000259" key="10">
    <source>
        <dbReference type="PROSITE" id="PS51900"/>
    </source>
</evidence>
<keyword evidence="5 8" id="KW-0238">DNA-binding</keyword>
<evidence type="ECO:0000259" key="9">
    <source>
        <dbReference type="PROSITE" id="PS51898"/>
    </source>
</evidence>
<dbReference type="PANTHER" id="PTHR30349">
    <property type="entry name" value="PHAGE INTEGRASE-RELATED"/>
    <property type="match status" value="1"/>
</dbReference>
<reference evidence="11" key="1">
    <citation type="journal article" date="2021" name="Proc. Natl. Acad. Sci. U.S.A.">
        <title>A Catalog of Tens of Thousands of Viruses from Human Metagenomes Reveals Hidden Associations with Chronic Diseases.</title>
        <authorList>
            <person name="Tisza M.J."/>
            <person name="Buck C.B."/>
        </authorList>
    </citation>
    <scope>NUCLEOTIDE SEQUENCE</scope>
    <source>
        <strain evidence="11">CtA995</strain>
    </source>
</reference>
<dbReference type="InterPro" id="IPR002104">
    <property type="entry name" value="Integrase_catalytic"/>
</dbReference>
<dbReference type="GO" id="GO:0016787">
    <property type="term" value="F:hydrolase activity"/>
    <property type="evidence" value="ECO:0007669"/>
    <property type="project" value="UniProtKB-KW"/>
</dbReference>
<keyword evidence="7" id="KW-1179">Viral genome integration</keyword>
<keyword evidence="3" id="KW-0808">Transferase</keyword>
<dbReference type="GO" id="GO:0044826">
    <property type="term" value="P:viral genome integration into host DNA"/>
    <property type="evidence" value="ECO:0007669"/>
    <property type="project" value="UniProtKB-KW"/>
</dbReference>
<dbReference type="InterPro" id="IPR011010">
    <property type="entry name" value="DNA_brk_join_enz"/>
</dbReference>
<dbReference type="GO" id="GO:0016740">
    <property type="term" value="F:transferase activity"/>
    <property type="evidence" value="ECO:0007669"/>
    <property type="project" value="UniProtKB-KW"/>
</dbReference>
<dbReference type="Pfam" id="PF00589">
    <property type="entry name" value="Phage_integrase"/>
    <property type="match status" value="1"/>
</dbReference>
<dbReference type="GO" id="GO:0003677">
    <property type="term" value="F:DNA binding"/>
    <property type="evidence" value="ECO:0007669"/>
    <property type="project" value="UniProtKB-UniRule"/>
</dbReference>
<keyword evidence="7" id="KW-0229">DNA integration</keyword>
<keyword evidence="4" id="KW-0378">Hydrolase</keyword>
<dbReference type="EMBL" id="BK014769">
    <property type="protein sequence ID" value="DAD74964.1"/>
    <property type="molecule type" value="Genomic_DNA"/>
</dbReference>
<dbReference type="PANTHER" id="PTHR30349:SF41">
    <property type="entry name" value="INTEGRASE_RECOMBINASE PROTEIN MJ0367-RELATED"/>
    <property type="match status" value="1"/>
</dbReference>
<dbReference type="PROSITE" id="PS51900">
    <property type="entry name" value="CB"/>
    <property type="match status" value="1"/>
</dbReference>
<feature type="domain" description="Tyr recombinase" evidence="9">
    <location>
        <begin position="178"/>
        <end position="360"/>
    </location>
</feature>
<evidence type="ECO:0000256" key="5">
    <source>
        <dbReference type="ARBA" id="ARBA00023125"/>
    </source>
</evidence>
<dbReference type="InterPro" id="IPR010998">
    <property type="entry name" value="Integrase_recombinase_N"/>
</dbReference>
<keyword evidence="6" id="KW-0233">DNA recombination</keyword>
<proteinExistence type="inferred from homology"/>
<dbReference type="InterPro" id="IPR013762">
    <property type="entry name" value="Integrase-like_cat_sf"/>
</dbReference>
<dbReference type="Gene3D" id="1.10.443.10">
    <property type="entry name" value="Intergrase catalytic core"/>
    <property type="match status" value="1"/>
</dbReference>
<name>A0A8S5LYB1_9CAUD</name>
<evidence type="ECO:0000256" key="3">
    <source>
        <dbReference type="ARBA" id="ARBA00022679"/>
    </source>
</evidence>
<dbReference type="PROSITE" id="PS51898">
    <property type="entry name" value="TYR_RECOMBINASE"/>
    <property type="match status" value="1"/>
</dbReference>
<protein>
    <recommendedName>
        <fullName evidence="2">Integrase</fullName>
    </recommendedName>
</protein>
<keyword evidence="7" id="KW-1160">Virus entry into host cell</keyword>
<dbReference type="CDD" id="cd01189">
    <property type="entry name" value="INT_ICEBs1_C_like"/>
    <property type="match status" value="1"/>
</dbReference>
<comment type="similarity">
    <text evidence="1">Belongs to the 'phage' integrase family.</text>
</comment>
<dbReference type="Gene3D" id="1.10.150.130">
    <property type="match status" value="1"/>
</dbReference>
<dbReference type="GO" id="GO:0075713">
    <property type="term" value="P:establishment of integrated proviral latency"/>
    <property type="evidence" value="ECO:0007669"/>
    <property type="project" value="UniProtKB-KW"/>
</dbReference>
<dbReference type="SUPFAM" id="SSF56349">
    <property type="entry name" value="DNA breaking-rejoining enzymes"/>
    <property type="match status" value="1"/>
</dbReference>
<accession>A0A8S5LYB1</accession>
<evidence type="ECO:0000256" key="7">
    <source>
        <dbReference type="ARBA" id="ARBA00023195"/>
    </source>
</evidence>
<evidence type="ECO:0000256" key="8">
    <source>
        <dbReference type="PROSITE-ProRule" id="PRU01248"/>
    </source>
</evidence>
<sequence>MKCKRCKKTLQSDFKFCPWCGSKSANQKYYRRPDGLYEKSIIYDGKRHIFRARTEKELEKKIFAYNPESEQTKSGMPFSAVVEEWEAHAFEALAQGSVKAYKPRAARAVDYFGNEPITNIGLREINCYIAKFPKSWAYKTVKAYASVLSLIFTYAAQNEYITNNPCQYIQISKNLKRTHRRAPTYEEIEIIKNSISAPGGLLAFFFLNTGVRRGEALALKWSDIDFENHIIHITKSLYHVNNAPHIKEPKTEAGKRDVLLTKGLETELLKINVEKNEIVFNCDGEYYTQSRFDKLWKDYQTATGLAELTPHIARHGFATICFEANLNIKDVQEILGHAQYSTTSDIYTHLTQKHKTEALNKLNTYFENNY</sequence>
<dbReference type="GO" id="GO:0015074">
    <property type="term" value="P:DNA integration"/>
    <property type="evidence" value="ECO:0007669"/>
    <property type="project" value="InterPro"/>
</dbReference>
<organism evidence="11">
    <name type="scientific">Siphoviridae sp. ctA995</name>
    <dbReference type="NCBI Taxonomy" id="2826180"/>
    <lineage>
        <taxon>Viruses</taxon>
        <taxon>Duplodnaviria</taxon>
        <taxon>Heunggongvirae</taxon>
        <taxon>Uroviricota</taxon>
        <taxon>Caudoviricetes</taxon>
    </lineage>
</organism>
<evidence type="ECO:0000256" key="4">
    <source>
        <dbReference type="ARBA" id="ARBA00022801"/>
    </source>
</evidence>
<evidence type="ECO:0000256" key="2">
    <source>
        <dbReference type="ARBA" id="ARBA00016082"/>
    </source>
</evidence>